<feature type="binding site" evidence="5">
    <location>
        <position position="186"/>
    </location>
    <ligand>
        <name>Fe cation</name>
        <dbReference type="ChEBI" id="CHEBI:24875"/>
        <note>catalytic</note>
    </ligand>
</feature>
<comment type="similarity">
    <text evidence="1 6">Belongs to the carotenoid oxygenase family.</text>
</comment>
<dbReference type="PANTHER" id="PTHR10543:SF89">
    <property type="entry name" value="CAROTENOID 9,10(9',10')-CLEAVAGE DIOXYGENASE 1"/>
    <property type="match status" value="1"/>
</dbReference>
<organism evidence="7 8">
    <name type="scientific">Mycolicibacterium diernhoferi</name>
    <dbReference type="NCBI Taxonomy" id="1801"/>
    <lineage>
        <taxon>Bacteria</taxon>
        <taxon>Bacillati</taxon>
        <taxon>Actinomycetota</taxon>
        <taxon>Actinomycetes</taxon>
        <taxon>Mycobacteriales</taxon>
        <taxon>Mycobacteriaceae</taxon>
        <taxon>Mycolicibacterium</taxon>
    </lineage>
</organism>
<dbReference type="InterPro" id="IPR004294">
    <property type="entry name" value="Carotenoid_Oase"/>
</dbReference>
<evidence type="ECO:0000313" key="7">
    <source>
        <dbReference type="EMBL" id="OPE53809.1"/>
    </source>
</evidence>
<dbReference type="Proteomes" id="UP000191039">
    <property type="component" value="Unassembled WGS sequence"/>
</dbReference>
<dbReference type="EC" id="1.13.11.-" evidence="6"/>
<dbReference type="GO" id="GO:0016121">
    <property type="term" value="P:carotene catabolic process"/>
    <property type="evidence" value="ECO:0007669"/>
    <property type="project" value="TreeGrafter"/>
</dbReference>
<feature type="binding site" evidence="5">
    <location>
        <position position="485"/>
    </location>
    <ligand>
        <name>Fe cation</name>
        <dbReference type="ChEBI" id="CHEBI:24875"/>
        <note>catalytic</note>
    </ligand>
</feature>
<evidence type="ECO:0000256" key="2">
    <source>
        <dbReference type="ARBA" id="ARBA00022723"/>
    </source>
</evidence>
<feature type="binding site" evidence="5">
    <location>
        <position position="234"/>
    </location>
    <ligand>
        <name>Fe cation</name>
        <dbReference type="ChEBI" id="CHEBI:24875"/>
        <note>catalytic</note>
    </ligand>
</feature>
<dbReference type="GO" id="GO:0010436">
    <property type="term" value="F:carotenoid dioxygenase activity"/>
    <property type="evidence" value="ECO:0007669"/>
    <property type="project" value="TreeGrafter"/>
</dbReference>
<dbReference type="PANTHER" id="PTHR10543">
    <property type="entry name" value="BETA-CAROTENE DIOXYGENASE"/>
    <property type="match status" value="1"/>
</dbReference>
<keyword evidence="3 6" id="KW-0560">Oxidoreductase</keyword>
<sequence>MGVPANQRGPYRPMRFEATIEDCIVEGELPDGLEGGFYRNGPTWRRPNKQGLETVYTIDGMVQGLVFRDGKVEFRNRWVRTPKFVAEERAGRSLFSYADGKFDDWRAWGLGDAIRDEHNAGIPQGTANINAMPFNGEVLALSEQGCPPIALDPITLETKGIVPWSSQLSDGLFEKVCFGDGAFGPHPKWDDVKEELWSCTYRDRKPFISVHCVTLDGVVRTKHLDDGPYCAIAHDMWITENYAIVAFAPFLQDRARIAQGRGIYGWDTSLPTVIAVIRRDDIDGPVQWIEADFEPEYIMHTLSANEIDGKIVLDGPIFNSPPFKTDEVFPPGGPFVPFWQVGTTCIGRWVLDLEKGRATSEHLSDTPAELPKIDERFWGKPYEWGFYTAGERVKDGMRMNTVMRRNVHTGKEDSYTIKHDRPVGVYESVFVPRTPDAPEGDGYLITPVSYFNERHTDFMVFNADDLPSGPVAKVVLPFAVGWTPHGHWMDFH</sequence>
<evidence type="ECO:0000256" key="1">
    <source>
        <dbReference type="ARBA" id="ARBA00006787"/>
    </source>
</evidence>
<protein>
    <recommendedName>
        <fullName evidence="6">Dioxygenase</fullName>
        <ecNumber evidence="6">1.13.11.-</ecNumber>
    </recommendedName>
</protein>
<dbReference type="AlphaFoldDB" id="A0A1T3WHB6"/>
<evidence type="ECO:0000256" key="3">
    <source>
        <dbReference type="ARBA" id="ARBA00023002"/>
    </source>
</evidence>
<proteinExistence type="inferred from homology"/>
<dbReference type="EMBL" id="MIJD01000128">
    <property type="protein sequence ID" value="OPE53809.1"/>
    <property type="molecule type" value="Genomic_DNA"/>
</dbReference>
<keyword evidence="2 5" id="KW-0479">Metal-binding</keyword>
<comment type="cofactor">
    <cofactor evidence="5 6">
        <name>Fe(2+)</name>
        <dbReference type="ChEBI" id="CHEBI:29033"/>
    </cofactor>
    <text evidence="5 6">Binds 1 Fe(2+) ion per subunit.</text>
</comment>
<name>A0A1T3WHB6_9MYCO</name>
<gene>
    <name evidence="7" type="ORF">BV510_13575</name>
</gene>
<keyword evidence="4 5" id="KW-0408">Iron</keyword>
<evidence type="ECO:0000256" key="5">
    <source>
        <dbReference type="PIRSR" id="PIRSR604294-1"/>
    </source>
</evidence>
<dbReference type="Pfam" id="PF03055">
    <property type="entry name" value="RPE65"/>
    <property type="match status" value="1"/>
</dbReference>
<evidence type="ECO:0000256" key="4">
    <source>
        <dbReference type="ARBA" id="ARBA00023004"/>
    </source>
</evidence>
<evidence type="ECO:0000256" key="6">
    <source>
        <dbReference type="RuleBase" id="RU364048"/>
    </source>
</evidence>
<accession>A0A1T3WHB6</accession>
<feature type="binding site" evidence="5">
    <location>
        <position position="300"/>
    </location>
    <ligand>
        <name>Fe cation</name>
        <dbReference type="ChEBI" id="CHEBI:24875"/>
        <note>catalytic</note>
    </ligand>
</feature>
<dbReference type="GO" id="GO:0046872">
    <property type="term" value="F:metal ion binding"/>
    <property type="evidence" value="ECO:0007669"/>
    <property type="project" value="UniProtKB-KW"/>
</dbReference>
<comment type="caution">
    <text evidence="7">The sequence shown here is derived from an EMBL/GenBank/DDBJ whole genome shotgun (WGS) entry which is preliminary data.</text>
</comment>
<keyword evidence="6" id="KW-0223">Dioxygenase</keyword>
<reference evidence="7 8" key="1">
    <citation type="submission" date="2016-09" db="EMBL/GenBank/DDBJ databases">
        <title>genome sequences of unsequenced Mycobacteria.</title>
        <authorList>
            <person name="Greninger A.L."/>
            <person name="Jerome K.R."/>
            <person name="Mcnair B."/>
            <person name="Wallis C."/>
            <person name="Fang F."/>
        </authorList>
    </citation>
    <scope>NUCLEOTIDE SEQUENCE [LARGE SCALE GENOMIC DNA]</scope>
    <source>
        <strain evidence="7 8">BM1</strain>
    </source>
</reference>
<evidence type="ECO:0000313" key="8">
    <source>
        <dbReference type="Proteomes" id="UP000191039"/>
    </source>
</evidence>